<name>A0ABQ9DNV4_9PASS</name>
<accession>A0ABQ9DNV4</accession>
<keyword evidence="3" id="KW-1185">Reference proteome</keyword>
<reference evidence="2" key="1">
    <citation type="submission" date="2019-10" db="EMBL/GenBank/DDBJ databases">
        <authorList>
            <person name="Soares A.E.R."/>
            <person name="Aleixo A."/>
            <person name="Schneider P."/>
            <person name="Miyaki C.Y."/>
            <person name="Schneider M.P."/>
            <person name="Mello C."/>
            <person name="Vasconcelos A.T.R."/>
        </authorList>
    </citation>
    <scope>NUCLEOTIDE SEQUENCE</scope>
    <source>
        <tissue evidence="2">Muscle</tissue>
    </source>
</reference>
<dbReference type="Proteomes" id="UP001145742">
    <property type="component" value="Unassembled WGS sequence"/>
</dbReference>
<feature type="compositionally biased region" description="Polar residues" evidence="1">
    <location>
        <begin position="152"/>
        <end position="163"/>
    </location>
</feature>
<dbReference type="EMBL" id="WHWB01033072">
    <property type="protein sequence ID" value="KAJ7422209.1"/>
    <property type="molecule type" value="Genomic_DNA"/>
</dbReference>
<evidence type="ECO:0000313" key="3">
    <source>
        <dbReference type="Proteomes" id="UP001145742"/>
    </source>
</evidence>
<feature type="compositionally biased region" description="Acidic residues" evidence="1">
    <location>
        <begin position="167"/>
        <end position="177"/>
    </location>
</feature>
<organism evidence="2 3">
    <name type="scientific">Willisornis vidua</name>
    <name type="common">Xingu scale-backed antbird</name>
    <dbReference type="NCBI Taxonomy" id="1566151"/>
    <lineage>
        <taxon>Eukaryota</taxon>
        <taxon>Metazoa</taxon>
        <taxon>Chordata</taxon>
        <taxon>Craniata</taxon>
        <taxon>Vertebrata</taxon>
        <taxon>Euteleostomi</taxon>
        <taxon>Archelosauria</taxon>
        <taxon>Archosauria</taxon>
        <taxon>Dinosauria</taxon>
        <taxon>Saurischia</taxon>
        <taxon>Theropoda</taxon>
        <taxon>Coelurosauria</taxon>
        <taxon>Aves</taxon>
        <taxon>Neognathae</taxon>
        <taxon>Neoaves</taxon>
        <taxon>Telluraves</taxon>
        <taxon>Australaves</taxon>
        <taxon>Passeriformes</taxon>
        <taxon>Thamnophilidae</taxon>
        <taxon>Willisornis</taxon>
    </lineage>
</organism>
<evidence type="ECO:0000256" key="1">
    <source>
        <dbReference type="SAM" id="MobiDB-lite"/>
    </source>
</evidence>
<evidence type="ECO:0000313" key="2">
    <source>
        <dbReference type="EMBL" id="KAJ7422209.1"/>
    </source>
</evidence>
<sequence>MMNVSVLEQAGVTNIEAMMMRRQLCWAGHISMMEDHHLPEIVLCDEITTGCHKRWAPKRRYKDSLKQYLSLDHIDSHQCSTLASNRDTWRDTIHSTAASVANTYRISFEEKRQCRKNRSSPISPKETFCSAFCDRICLSHIGRFSHQPPATVGSSLPKSSFTKPSHDDDDDDPFSGV</sequence>
<comment type="caution">
    <text evidence="2">The sequence shown here is derived from an EMBL/GenBank/DDBJ whole genome shotgun (WGS) entry which is preliminary data.</text>
</comment>
<feature type="region of interest" description="Disordered" evidence="1">
    <location>
        <begin position="148"/>
        <end position="177"/>
    </location>
</feature>
<gene>
    <name evidence="2" type="ORF">WISP_38713</name>
</gene>
<protein>
    <submittedName>
        <fullName evidence="2">Uncharacterized protein</fullName>
    </submittedName>
</protein>
<proteinExistence type="predicted"/>